<evidence type="ECO:0000256" key="1">
    <source>
        <dbReference type="SAM" id="MobiDB-lite"/>
    </source>
</evidence>
<evidence type="ECO:0000313" key="3">
    <source>
        <dbReference type="Proteomes" id="UP000483379"/>
    </source>
</evidence>
<dbReference type="Proteomes" id="UP000483379">
    <property type="component" value="Unassembled WGS sequence"/>
</dbReference>
<accession>A0A6M0K261</accession>
<evidence type="ECO:0000313" key="2">
    <source>
        <dbReference type="EMBL" id="NEV63441.1"/>
    </source>
</evidence>
<feature type="region of interest" description="Disordered" evidence="1">
    <location>
        <begin position="56"/>
        <end position="80"/>
    </location>
</feature>
<comment type="caution">
    <text evidence="2">The sequence shown here is derived from an EMBL/GenBank/DDBJ whole genome shotgun (WGS) entry which is preliminary data.</text>
</comment>
<feature type="compositionally biased region" description="Polar residues" evidence="1">
    <location>
        <begin position="56"/>
        <end position="66"/>
    </location>
</feature>
<name>A0A6M0K261_9GAMM</name>
<keyword evidence="3" id="KW-1185">Reference proteome</keyword>
<dbReference type="EMBL" id="JAAIJQ010000051">
    <property type="protein sequence ID" value="NEV63441.1"/>
    <property type="molecule type" value="Genomic_DNA"/>
</dbReference>
<sequence length="80" mass="8488">MIAAKGGGRGAGLRLLVRRHCSPDLMDLADPTQQPDPREQLDIALTLRLEVAATLLSSTEDPGSTTKEPDVQARASPRGP</sequence>
<dbReference type="RefSeq" id="WP_164453905.1">
    <property type="nucleotide sequence ID" value="NZ_JAAIJQ010000051.1"/>
</dbReference>
<proteinExistence type="predicted"/>
<gene>
    <name evidence="2" type="ORF">G3446_16370</name>
</gene>
<dbReference type="AlphaFoldDB" id="A0A6M0K261"/>
<organism evidence="2 3">
    <name type="scientific">Thiorhodococcus minor</name>
    <dbReference type="NCBI Taxonomy" id="57489"/>
    <lineage>
        <taxon>Bacteria</taxon>
        <taxon>Pseudomonadati</taxon>
        <taxon>Pseudomonadota</taxon>
        <taxon>Gammaproteobacteria</taxon>
        <taxon>Chromatiales</taxon>
        <taxon>Chromatiaceae</taxon>
        <taxon>Thiorhodococcus</taxon>
    </lineage>
</organism>
<protein>
    <submittedName>
        <fullName evidence="2">Uncharacterized protein</fullName>
    </submittedName>
</protein>
<reference evidence="2 3" key="1">
    <citation type="submission" date="2020-02" db="EMBL/GenBank/DDBJ databases">
        <title>Genome sequences of Thiorhodococcus mannitoliphagus and Thiorhodococcus minor, purple sulfur photosynthetic bacteria in the gammaproteobacterial family, Chromatiaceae.</title>
        <authorList>
            <person name="Aviles F.A."/>
            <person name="Meyer T.E."/>
            <person name="Kyndt J.A."/>
        </authorList>
    </citation>
    <scope>NUCLEOTIDE SEQUENCE [LARGE SCALE GENOMIC DNA]</scope>
    <source>
        <strain evidence="2 3">DSM 11518</strain>
    </source>
</reference>